<evidence type="ECO:0000313" key="2">
    <source>
        <dbReference type="Proteomes" id="UP000467700"/>
    </source>
</evidence>
<name>A0A8S0XLA7_CYCAE</name>
<dbReference type="AlphaFoldDB" id="A0A8S0XLA7"/>
<dbReference type="Proteomes" id="UP000467700">
    <property type="component" value="Unassembled WGS sequence"/>
</dbReference>
<comment type="caution">
    <text evidence="1">The sequence shown here is derived from an EMBL/GenBank/DDBJ whole genome shotgun (WGS) entry which is preliminary data.</text>
</comment>
<gene>
    <name evidence="1" type="ORF">AAE3_LOCUS7610</name>
</gene>
<reference evidence="1 2" key="1">
    <citation type="submission" date="2020-01" db="EMBL/GenBank/DDBJ databases">
        <authorList>
            <person name="Gupta K D."/>
        </authorList>
    </citation>
    <scope>NUCLEOTIDE SEQUENCE [LARGE SCALE GENOMIC DNA]</scope>
</reference>
<accession>A0A8S0XLA7</accession>
<protein>
    <submittedName>
        <fullName evidence="1">Uncharacterized protein</fullName>
    </submittedName>
</protein>
<sequence length="223" mass="24369">MALSPLILDLRSTTSEILKVQTSTGISGKYLVRERYVCARHGTGGRKPYVKKNPHWGRKVPSKLTGCLASLTIKSYLSVPYILGIYVSGHNHPLGAENLKFTRIPSQHSRNAGYSEFLNTGAVPSLERVEARGTTATRIIKRKGCELTDGAAKKARTTTQAKEIVLIDASPSTVSISPHFSSSAPRPFYLMPPPLLLPISPSVMGYWPGHFQSVPYPNPAFSH</sequence>
<organism evidence="1 2">
    <name type="scientific">Cyclocybe aegerita</name>
    <name type="common">Black poplar mushroom</name>
    <name type="synonym">Agrocybe aegerita</name>
    <dbReference type="NCBI Taxonomy" id="1973307"/>
    <lineage>
        <taxon>Eukaryota</taxon>
        <taxon>Fungi</taxon>
        <taxon>Dikarya</taxon>
        <taxon>Basidiomycota</taxon>
        <taxon>Agaricomycotina</taxon>
        <taxon>Agaricomycetes</taxon>
        <taxon>Agaricomycetidae</taxon>
        <taxon>Agaricales</taxon>
        <taxon>Agaricineae</taxon>
        <taxon>Bolbitiaceae</taxon>
        <taxon>Cyclocybe</taxon>
    </lineage>
</organism>
<keyword evidence="2" id="KW-1185">Reference proteome</keyword>
<dbReference type="EMBL" id="CACVBS010000048">
    <property type="protein sequence ID" value="CAA7265433.1"/>
    <property type="molecule type" value="Genomic_DNA"/>
</dbReference>
<dbReference type="OrthoDB" id="3250747at2759"/>
<proteinExistence type="predicted"/>
<evidence type="ECO:0000313" key="1">
    <source>
        <dbReference type="EMBL" id="CAA7265433.1"/>
    </source>
</evidence>